<protein>
    <recommendedName>
        <fullName evidence="2">Copper homeostasis protein cutC homolog</fullName>
    </recommendedName>
</protein>
<evidence type="ECO:0000313" key="3">
    <source>
        <dbReference type="EMBL" id="CAD7281691.1"/>
    </source>
</evidence>
<dbReference type="PANTHER" id="PTHR12598">
    <property type="entry name" value="COPPER HOMEOSTASIS PROTEIN CUTC"/>
    <property type="match status" value="1"/>
</dbReference>
<dbReference type="FunFam" id="3.20.20.380:FF:000001">
    <property type="entry name" value="Copper homeostasis protein CutC"/>
    <property type="match status" value="1"/>
</dbReference>
<dbReference type="InterPro" id="IPR036822">
    <property type="entry name" value="CutC-like_dom_sf"/>
</dbReference>
<comment type="similarity">
    <text evidence="1">Belongs to the CutC family.</text>
</comment>
<organism evidence="3">
    <name type="scientific">Notodromas monacha</name>
    <dbReference type="NCBI Taxonomy" id="399045"/>
    <lineage>
        <taxon>Eukaryota</taxon>
        <taxon>Metazoa</taxon>
        <taxon>Ecdysozoa</taxon>
        <taxon>Arthropoda</taxon>
        <taxon>Crustacea</taxon>
        <taxon>Oligostraca</taxon>
        <taxon>Ostracoda</taxon>
        <taxon>Podocopa</taxon>
        <taxon>Podocopida</taxon>
        <taxon>Cypridocopina</taxon>
        <taxon>Cypridoidea</taxon>
        <taxon>Cyprididae</taxon>
        <taxon>Notodromas</taxon>
    </lineage>
</organism>
<proteinExistence type="inferred from homology"/>
<dbReference type="GO" id="GO:0005507">
    <property type="term" value="F:copper ion binding"/>
    <property type="evidence" value="ECO:0007669"/>
    <property type="project" value="TreeGrafter"/>
</dbReference>
<dbReference type="InterPro" id="IPR005627">
    <property type="entry name" value="CutC-like"/>
</dbReference>
<dbReference type="EMBL" id="OA885133">
    <property type="protein sequence ID" value="CAD7281691.1"/>
    <property type="molecule type" value="Genomic_DNA"/>
</dbReference>
<keyword evidence="4" id="KW-1185">Reference proteome</keyword>
<dbReference type="HAMAP" id="MF_00795">
    <property type="entry name" value="CutC"/>
    <property type="match status" value="1"/>
</dbReference>
<gene>
    <name evidence="3" type="ORF">NMOB1V02_LOCUS9329</name>
</gene>
<evidence type="ECO:0000313" key="4">
    <source>
        <dbReference type="Proteomes" id="UP000678499"/>
    </source>
</evidence>
<accession>A0A7R9GGL5</accession>
<dbReference type="EMBL" id="CAJPEX010003096">
    <property type="protein sequence ID" value="CAG0921843.1"/>
    <property type="molecule type" value="Genomic_DNA"/>
</dbReference>
<evidence type="ECO:0000256" key="2">
    <source>
        <dbReference type="ARBA" id="ARBA00019014"/>
    </source>
</evidence>
<reference evidence="3" key="1">
    <citation type="submission" date="2020-11" db="EMBL/GenBank/DDBJ databases">
        <authorList>
            <person name="Tran Van P."/>
        </authorList>
    </citation>
    <scope>NUCLEOTIDE SEQUENCE</scope>
</reference>
<dbReference type="SUPFAM" id="SSF110395">
    <property type="entry name" value="CutC-like"/>
    <property type="match status" value="1"/>
</dbReference>
<dbReference type="OrthoDB" id="7392499at2759"/>
<evidence type="ECO:0000256" key="1">
    <source>
        <dbReference type="ARBA" id="ARBA00007768"/>
    </source>
</evidence>
<sequence length="247" mass="26269">MERQASVLLEVCVDSIQSAVNAEAGGANRLELCQALSEGGLTPSAGLLAVVKKAVSIPVFVLVRPRRGDFFYSDPEVEAMEIDIERLSEADGFVFGALKADGSVNESICRRLLAKSDGKPCVFHRAFDVSSGDAILVAKQIAALGFVRLLTSGRAKTAVEGIETIRKLLRESSGNLVIMPGSGVNPGNASIFASVGCEQVHASCKRPVGSAMVFRNECCAMGDEGEDEYTRFVTEGDIVKEIVNALR</sequence>
<dbReference type="AlphaFoldDB" id="A0A7R9GGL5"/>
<dbReference type="PANTHER" id="PTHR12598:SF0">
    <property type="entry name" value="COPPER HOMEOSTASIS PROTEIN CUTC HOMOLOG"/>
    <property type="match status" value="1"/>
</dbReference>
<dbReference type="Pfam" id="PF03932">
    <property type="entry name" value="CutC"/>
    <property type="match status" value="1"/>
</dbReference>
<dbReference type="Gene3D" id="3.20.20.380">
    <property type="entry name" value="Copper homeostasis (CutC) domain"/>
    <property type="match status" value="1"/>
</dbReference>
<name>A0A7R9GGL5_9CRUS</name>
<dbReference type="Proteomes" id="UP000678499">
    <property type="component" value="Unassembled WGS sequence"/>
</dbReference>